<evidence type="ECO:0000313" key="1">
    <source>
        <dbReference type="EMBL" id="KAI6092028.1"/>
    </source>
</evidence>
<dbReference type="EMBL" id="MU394284">
    <property type="protein sequence ID" value="KAI6092028.1"/>
    <property type="molecule type" value="Genomic_DNA"/>
</dbReference>
<protein>
    <submittedName>
        <fullName evidence="1">AFG1-like ATPase-domain-containing protein</fullName>
    </submittedName>
</protein>
<evidence type="ECO:0000313" key="2">
    <source>
        <dbReference type="Proteomes" id="UP001497680"/>
    </source>
</evidence>
<dbReference type="Proteomes" id="UP001497680">
    <property type="component" value="Unassembled WGS sequence"/>
</dbReference>
<comment type="caution">
    <text evidence="1">The sequence shown here is derived from an EMBL/GenBank/DDBJ whole genome shotgun (WGS) entry which is preliminary data.</text>
</comment>
<gene>
    <name evidence="1" type="ORF">F4821DRAFT_155285</name>
</gene>
<accession>A0ACC0DHL5</accession>
<proteinExistence type="predicted"/>
<sequence length="674" mass="75672">MSMRRSISSVTITDPLVKYQSLLAIGICSPDPAQHRLAIHLQKVYNRLKDYSPSAEYRTRLRAITNALNQNNKKDVDASLTLATESHPIRRNPLFARFFARSQSKDTLALIKVLAGYEEAIQIDSPQGLFLSGEVGTGKSMLLDLLADGLPTSRKRRWHFNTFMLHTLSQLERYRKSHQELDRGDQGYSLLWMAKEMAEKSPILFLDEFQLPDRAASKILSNLFIAFFQLGGVLIASSNRMPEELEKATGIEYVPPTTSGLIGQVLGLGKTRGKGELFGSTSDFASFLEVLKARCEFWQMEGGQDWRRREAGVTSPRGPQTLTEGVVFDTSMRKPETVLPSTSDIKGQDDDEISSTVKTPRYYLLINETVETKWAEILNGLALPPTGEEIPWESLTLTVYGRTITIPQHYRGIVHWDFKDLVSSFGPADYITMASTFHTFVIDGVPTLTILKKNEARRLITLLDALYEARCKLVIRAEVGPDDLFFPETKAVAMPTKQDALQGGGRVDEDALHSETIAEAYQDTMSPFRPNISSYTDSNNTDYDPDQDSDFGVEQKSKVDFSNTGAFTGEDERFAYKRATSRLWELCGAQWHARTGDWWQPLPLEARHWEGSPASKPKPWSITQNMRGDDAQMGPSVELEEPAGLQRLRIEHLKKAFFSASQGEAHEQKKGAGR</sequence>
<name>A0ACC0DHL5_9PEZI</name>
<keyword evidence="2" id="KW-1185">Reference proteome</keyword>
<reference evidence="1 2" key="1">
    <citation type="journal article" date="2022" name="New Phytol.">
        <title>Ecological generalism drives hyperdiversity of secondary metabolite gene clusters in xylarialean endophytes.</title>
        <authorList>
            <person name="Franco M.E.E."/>
            <person name="Wisecaver J.H."/>
            <person name="Arnold A.E."/>
            <person name="Ju Y.M."/>
            <person name="Slot J.C."/>
            <person name="Ahrendt S."/>
            <person name="Moore L.P."/>
            <person name="Eastman K.E."/>
            <person name="Scott K."/>
            <person name="Konkel Z."/>
            <person name="Mondo S.J."/>
            <person name="Kuo A."/>
            <person name="Hayes R.D."/>
            <person name="Haridas S."/>
            <person name="Andreopoulos B."/>
            <person name="Riley R."/>
            <person name="LaButti K."/>
            <person name="Pangilinan J."/>
            <person name="Lipzen A."/>
            <person name="Amirebrahimi M."/>
            <person name="Yan J."/>
            <person name="Adam C."/>
            <person name="Keymanesh K."/>
            <person name="Ng V."/>
            <person name="Louie K."/>
            <person name="Northen T."/>
            <person name="Drula E."/>
            <person name="Henrissat B."/>
            <person name="Hsieh H.M."/>
            <person name="Youens-Clark K."/>
            <person name="Lutzoni F."/>
            <person name="Miadlikowska J."/>
            <person name="Eastwood D.C."/>
            <person name="Hamelin R.C."/>
            <person name="Grigoriev I.V."/>
            <person name="U'Ren J.M."/>
        </authorList>
    </citation>
    <scope>NUCLEOTIDE SEQUENCE [LARGE SCALE GENOMIC DNA]</scope>
    <source>
        <strain evidence="1 2">ER1909</strain>
    </source>
</reference>
<organism evidence="1 2">
    <name type="scientific">Hypoxylon rubiginosum</name>
    <dbReference type="NCBI Taxonomy" id="110542"/>
    <lineage>
        <taxon>Eukaryota</taxon>
        <taxon>Fungi</taxon>
        <taxon>Dikarya</taxon>
        <taxon>Ascomycota</taxon>
        <taxon>Pezizomycotina</taxon>
        <taxon>Sordariomycetes</taxon>
        <taxon>Xylariomycetidae</taxon>
        <taxon>Xylariales</taxon>
        <taxon>Hypoxylaceae</taxon>
        <taxon>Hypoxylon</taxon>
    </lineage>
</organism>